<comment type="caution">
    <text evidence="1">The sequence shown here is derived from an EMBL/GenBank/DDBJ whole genome shotgun (WGS) entry which is preliminary data.</text>
</comment>
<protein>
    <submittedName>
        <fullName evidence="1">Uncharacterized protein</fullName>
    </submittedName>
</protein>
<dbReference type="AlphaFoldDB" id="A0A2G5UXA9"/>
<dbReference type="Proteomes" id="UP000230233">
    <property type="component" value="Chromosome II"/>
</dbReference>
<evidence type="ECO:0000313" key="1">
    <source>
        <dbReference type="EMBL" id="PIC44184.1"/>
    </source>
</evidence>
<evidence type="ECO:0000313" key="2">
    <source>
        <dbReference type="Proteomes" id="UP000230233"/>
    </source>
</evidence>
<name>A0A2G5UXA9_9PELO</name>
<dbReference type="EMBL" id="PDUG01000002">
    <property type="protein sequence ID" value="PIC44184.1"/>
    <property type="molecule type" value="Genomic_DNA"/>
</dbReference>
<keyword evidence="2" id="KW-1185">Reference proteome</keyword>
<organism evidence="1 2">
    <name type="scientific">Caenorhabditis nigoni</name>
    <dbReference type="NCBI Taxonomy" id="1611254"/>
    <lineage>
        <taxon>Eukaryota</taxon>
        <taxon>Metazoa</taxon>
        <taxon>Ecdysozoa</taxon>
        <taxon>Nematoda</taxon>
        <taxon>Chromadorea</taxon>
        <taxon>Rhabditida</taxon>
        <taxon>Rhabditina</taxon>
        <taxon>Rhabditomorpha</taxon>
        <taxon>Rhabditoidea</taxon>
        <taxon>Rhabditidae</taxon>
        <taxon>Peloderinae</taxon>
        <taxon>Caenorhabditis</taxon>
    </lineage>
</organism>
<reference evidence="2" key="1">
    <citation type="submission" date="2017-10" db="EMBL/GenBank/DDBJ databases">
        <title>Rapid genome shrinkage in a self-fertile nematode reveals novel sperm competition proteins.</title>
        <authorList>
            <person name="Yin D."/>
            <person name="Schwarz E.M."/>
            <person name="Thomas C.G."/>
            <person name="Felde R.L."/>
            <person name="Korf I.F."/>
            <person name="Cutter A.D."/>
            <person name="Schartner C.M."/>
            <person name="Ralston E.J."/>
            <person name="Meyer B.J."/>
            <person name="Haag E.S."/>
        </authorList>
    </citation>
    <scope>NUCLEOTIDE SEQUENCE [LARGE SCALE GENOMIC DNA]</scope>
    <source>
        <strain evidence="2">JU1422</strain>
    </source>
</reference>
<accession>A0A2G5UXA9</accession>
<sequence>MSVRNAFAAGDLIDLEVELPPVAPVLDPEAPVLDPEAPVFGLVPPVVGLVPPVVGLVPPVVGLVPPVVGLVPPVVGLVPPVVGLVPPVVGLVPPVVGLVPPVVAPVREQNALAAGEETIILERVQKSIDDLNAYKPGLIGYQAMVQPANYGAHKVPAQKTPKHGYEDMRRIVTSLQADLDSLIEDQNARANSKQ</sequence>
<proteinExistence type="predicted"/>
<gene>
    <name evidence="1" type="primary">Cnig_chr_II.g4638</name>
    <name evidence="1" type="ORF">B9Z55_004638</name>
</gene>